<evidence type="ECO:0000313" key="1">
    <source>
        <dbReference type="EMBL" id="KAJ8664502.1"/>
    </source>
</evidence>
<dbReference type="Proteomes" id="UP001239111">
    <property type="component" value="Chromosome 4"/>
</dbReference>
<sequence>MLCLCNLILAICVAGVFANLPLVEFRNVTKSWSAPKPVIWIYDKHLVKNDHSFLYANCKAASDLSFTNSKEDTTGCECSVTVEMPTLIPDAVTRVRTCNMKHRVPSFGVMSNPAYIVLEVLGDDRVLIRWKERYPDKKNNPFISFEETGPATMRMAILNMIDCSIKALEFSNEVRWSQGPVQEVITSSDTFDVFFSNKTLCGSSQCRIKYDKDGNEVGEPVPFYTSLRIPSVMDPSPDKPSFFLVGFPADHLGKLALRYVNANGTEKNLTDTFKNIDTTRYSNDHELLGFCWTFKNKTTQCKQFDSDANVLIDITFELDSNGYILSIHNQKNGGILILTANIEEKMNDRFETLFEIVGDTFKVSKIGNNTGVEELYNMRKFEFQCNNKNEYSLDVDYVESNEEFCFYFVCPYSDENTADSTLTLSKRCATK</sequence>
<accession>A0ACC2N0B5</accession>
<protein>
    <submittedName>
        <fullName evidence="1">Uncharacterized protein</fullName>
    </submittedName>
</protein>
<keyword evidence="2" id="KW-1185">Reference proteome</keyword>
<dbReference type="EMBL" id="CM056744">
    <property type="protein sequence ID" value="KAJ8664502.1"/>
    <property type="molecule type" value="Genomic_DNA"/>
</dbReference>
<gene>
    <name evidence="1" type="ORF">QAD02_006164</name>
</gene>
<evidence type="ECO:0000313" key="2">
    <source>
        <dbReference type="Proteomes" id="UP001239111"/>
    </source>
</evidence>
<organism evidence="1 2">
    <name type="scientific">Eretmocerus hayati</name>
    <dbReference type="NCBI Taxonomy" id="131215"/>
    <lineage>
        <taxon>Eukaryota</taxon>
        <taxon>Metazoa</taxon>
        <taxon>Ecdysozoa</taxon>
        <taxon>Arthropoda</taxon>
        <taxon>Hexapoda</taxon>
        <taxon>Insecta</taxon>
        <taxon>Pterygota</taxon>
        <taxon>Neoptera</taxon>
        <taxon>Endopterygota</taxon>
        <taxon>Hymenoptera</taxon>
        <taxon>Apocrita</taxon>
        <taxon>Proctotrupomorpha</taxon>
        <taxon>Chalcidoidea</taxon>
        <taxon>Aphelinidae</taxon>
        <taxon>Aphelininae</taxon>
        <taxon>Eretmocerus</taxon>
    </lineage>
</organism>
<proteinExistence type="predicted"/>
<name>A0ACC2N0B5_9HYME</name>
<comment type="caution">
    <text evidence="1">The sequence shown here is derived from an EMBL/GenBank/DDBJ whole genome shotgun (WGS) entry which is preliminary data.</text>
</comment>
<reference evidence="1" key="1">
    <citation type="submission" date="2023-04" db="EMBL/GenBank/DDBJ databases">
        <title>A chromosome-level genome assembly of the parasitoid wasp Eretmocerus hayati.</title>
        <authorList>
            <person name="Zhong Y."/>
            <person name="Liu S."/>
            <person name="Liu Y."/>
        </authorList>
    </citation>
    <scope>NUCLEOTIDE SEQUENCE</scope>
    <source>
        <strain evidence="1">ZJU_SS_LIU_2023</strain>
    </source>
</reference>